<evidence type="ECO:0000256" key="1">
    <source>
        <dbReference type="ARBA" id="ARBA00022448"/>
    </source>
</evidence>
<accession>Q9KG54</accession>
<dbReference type="OrthoDB" id="9810636at2"/>
<keyword evidence="1 3" id="KW-0813">Transport</keyword>
<dbReference type="GO" id="GO:0007155">
    <property type="term" value="P:cell adhesion"/>
    <property type="evidence" value="ECO:0007669"/>
    <property type="project" value="InterPro"/>
</dbReference>
<dbReference type="PRINTS" id="PR00691">
    <property type="entry name" value="ADHESINB"/>
</dbReference>
<evidence type="ECO:0000313" key="6">
    <source>
        <dbReference type="Proteomes" id="UP000001258"/>
    </source>
</evidence>
<name>Q9KG54_HALH5</name>
<sequence>MRRWLVIWASMMFLCACGTQETDSSPLVGEQESKHRVNDQKQLTETGEPLLIYTTVFVLEDFIKKIGGDHVEVKNLIPIGVDAHTYEPSVREMIAVAESDGFFYSGGGMEGFIESMMHSLRDEKVPMFEASEGVEFIGGGHDHHHHGEEDHHHDHHHGDRDPHVWIDPIRAIQLARNVKAGLQQLKPEASEAFEKNFEQLVEQLEALDQSFLAMTESAERTMFLVAHAGYTYWEERYGLEQVAITGFSPANEPSLHQVKELIEFAEAHGLSHIGFERNYKIPIAETLMEELGGEAVYFNNLENVVQADRDKGFDYFDLMEQNVKTLEQLLNE</sequence>
<comment type="similarity">
    <text evidence="3">Belongs to the bacterial solute-binding protein 9 family.</text>
</comment>
<dbReference type="GO" id="GO:0030001">
    <property type="term" value="P:metal ion transport"/>
    <property type="evidence" value="ECO:0007669"/>
    <property type="project" value="InterPro"/>
</dbReference>
<dbReference type="HOGENOM" id="CLU_016838_1_0_9"/>
<dbReference type="KEGG" id="bha:BH0259"/>
<dbReference type="RefSeq" id="WP_010896441.1">
    <property type="nucleotide sequence ID" value="NC_002570.2"/>
</dbReference>
<dbReference type="InterPro" id="IPR006128">
    <property type="entry name" value="Lipoprotein_PsaA-like"/>
</dbReference>
<dbReference type="PROSITE" id="PS51257">
    <property type="entry name" value="PROKAR_LIPOPROTEIN"/>
    <property type="match status" value="1"/>
</dbReference>
<dbReference type="InterPro" id="IPR006127">
    <property type="entry name" value="ZnuA-like"/>
</dbReference>
<dbReference type="Pfam" id="PF01297">
    <property type="entry name" value="ZnuA"/>
    <property type="match status" value="1"/>
</dbReference>
<feature type="compositionally biased region" description="Basic and acidic residues" evidence="4">
    <location>
        <begin position="145"/>
        <end position="162"/>
    </location>
</feature>
<feature type="region of interest" description="Disordered" evidence="4">
    <location>
        <begin position="138"/>
        <end position="162"/>
    </location>
</feature>
<dbReference type="GO" id="GO:0046872">
    <property type="term" value="F:metal ion binding"/>
    <property type="evidence" value="ECO:0007669"/>
    <property type="project" value="InterPro"/>
</dbReference>
<dbReference type="SUPFAM" id="SSF53807">
    <property type="entry name" value="Helical backbone' metal receptor"/>
    <property type="match status" value="1"/>
</dbReference>
<evidence type="ECO:0000256" key="3">
    <source>
        <dbReference type="RuleBase" id="RU003512"/>
    </source>
</evidence>
<dbReference type="CDD" id="cd01017">
    <property type="entry name" value="AdcA"/>
    <property type="match status" value="1"/>
</dbReference>
<proteinExistence type="inferred from homology"/>
<dbReference type="eggNOG" id="COG0803">
    <property type="taxonomic scope" value="Bacteria"/>
</dbReference>
<dbReference type="AlphaFoldDB" id="Q9KG54"/>
<evidence type="ECO:0000256" key="2">
    <source>
        <dbReference type="ARBA" id="ARBA00022729"/>
    </source>
</evidence>
<dbReference type="InterPro" id="IPR050492">
    <property type="entry name" value="Bact_metal-bind_prot9"/>
</dbReference>
<dbReference type="STRING" id="272558.gene:10726104"/>
<dbReference type="EMBL" id="BA000004">
    <property type="protein sequence ID" value="BAB03978.1"/>
    <property type="molecule type" value="Genomic_DNA"/>
</dbReference>
<dbReference type="PANTHER" id="PTHR42953:SF8">
    <property type="entry name" value="ZINT DOMAIN-CONTAINING PROTEIN"/>
    <property type="match status" value="1"/>
</dbReference>
<dbReference type="PRINTS" id="PR00690">
    <property type="entry name" value="ADHESNFAMILY"/>
</dbReference>
<keyword evidence="6" id="KW-1185">Reference proteome</keyword>
<dbReference type="InterPro" id="IPR006129">
    <property type="entry name" value="AdhesinB"/>
</dbReference>
<evidence type="ECO:0000313" key="5">
    <source>
        <dbReference type="EMBL" id="BAB03978.1"/>
    </source>
</evidence>
<gene>
    <name evidence="5" type="ordered locus">BH0259</name>
</gene>
<reference evidence="5 6" key="1">
    <citation type="journal article" date="2000" name="Nucleic Acids Res.">
        <title>Complete genome sequence of the alkaliphilic bacterium Bacillus halodurans and genomic sequence comparison with Bacillus subtilis.</title>
        <authorList>
            <person name="Takami H."/>
            <person name="Nakasone K."/>
            <person name="Takaki Y."/>
            <person name="Maeno G."/>
            <person name="Sasaki R."/>
            <person name="Masui N."/>
            <person name="Fuji F."/>
            <person name="Hirama C."/>
            <person name="Nakamura Y."/>
            <person name="Ogasawara N."/>
            <person name="Kuhara S."/>
            <person name="Horikoshi K."/>
        </authorList>
    </citation>
    <scope>NUCLEOTIDE SEQUENCE [LARGE SCALE GENOMIC DNA]</scope>
    <source>
        <strain evidence="6">ATCC BAA-125 / DSM 18197 / FERM 7344 / JCM 9153 / C-125</strain>
    </source>
</reference>
<dbReference type="PIR" id="C83682">
    <property type="entry name" value="C83682"/>
</dbReference>
<dbReference type="Gene3D" id="3.40.50.1980">
    <property type="entry name" value="Nitrogenase molybdenum iron protein domain"/>
    <property type="match status" value="2"/>
</dbReference>
<dbReference type="Proteomes" id="UP000001258">
    <property type="component" value="Chromosome"/>
</dbReference>
<organism evidence="5 6">
    <name type="scientific">Halalkalibacterium halodurans (strain ATCC BAA-125 / DSM 18197 / FERM 7344 / JCM 9153 / C-125)</name>
    <name type="common">Bacillus halodurans</name>
    <dbReference type="NCBI Taxonomy" id="272558"/>
    <lineage>
        <taxon>Bacteria</taxon>
        <taxon>Bacillati</taxon>
        <taxon>Bacillota</taxon>
        <taxon>Bacilli</taxon>
        <taxon>Bacillales</taxon>
        <taxon>Bacillaceae</taxon>
        <taxon>Halalkalibacterium (ex Joshi et al. 2022)</taxon>
    </lineage>
</organism>
<dbReference type="PANTHER" id="PTHR42953">
    <property type="entry name" value="HIGH-AFFINITY ZINC UPTAKE SYSTEM PROTEIN ZNUA-RELATED"/>
    <property type="match status" value="1"/>
</dbReference>
<evidence type="ECO:0000256" key="4">
    <source>
        <dbReference type="SAM" id="MobiDB-lite"/>
    </source>
</evidence>
<protein>
    <submittedName>
        <fullName evidence="5">BH0259 protein</fullName>
    </submittedName>
</protein>
<keyword evidence="2" id="KW-0732">Signal</keyword>